<protein>
    <submittedName>
        <fullName evidence="4">Uncharacterized protein LOC100576936</fullName>
    </submittedName>
</protein>
<accession>A0A7M7GB94</accession>
<dbReference type="Proteomes" id="UP000005203">
    <property type="component" value="Linkage group LG8"/>
</dbReference>
<keyword evidence="3" id="KW-1185">Reference proteome</keyword>
<evidence type="ECO:0000313" key="4">
    <source>
        <dbReference type="RefSeq" id="XP_003251245.2"/>
    </source>
</evidence>
<dbReference type="KEGG" id="ame:100576936"/>
<dbReference type="OrthoDB" id="10565055at2759"/>
<dbReference type="AlphaFoldDB" id="A0A7M7GB94"/>
<dbReference type="GeneID" id="100576936"/>
<evidence type="ECO:0000313" key="2">
    <source>
        <dbReference type="EnsemblMetazoa" id="XP_003251245"/>
    </source>
</evidence>
<name>A0A7M7GB94_APIME</name>
<proteinExistence type="predicted"/>
<reference evidence="2" key="1">
    <citation type="submission" date="2021-01" db="UniProtKB">
        <authorList>
            <consortium name="EnsemblMetazoa"/>
        </authorList>
    </citation>
    <scope>IDENTIFICATION</scope>
    <source>
        <strain evidence="2">DH4</strain>
    </source>
</reference>
<accession>A0A8B6XVI1</accession>
<sequence>MAHSNPRHLRATMRTAYVVFLLLVGLLVVAGKAETAGKQARKTKRGILLATAGSPVALDLASRHDGGFESNGFGLTGLADGSGTGQLSGGLVGGGAIVHQAPVLVQRYPSLSGPAYYYSRQSVPVVRDVHMPHQRPAAAQPPAVRLQASSQPISVSQHVNIPQTTVPVVSQSVPVVVSAVSSSSAGTGFSSRIDSSATSGGVAVAGSSGLASSGLAATDLGSRGLIPNLGYPSSGGIAALGGVGTL</sequence>
<dbReference type="RefSeq" id="XP_003251245.2">
    <property type="nucleotide sequence ID" value="XM_003251197.3"/>
</dbReference>
<dbReference type="EnsemblMetazoa" id="XM_003251197">
    <property type="protein sequence ID" value="XP_003251245"/>
    <property type="gene ID" value="LOC100576936"/>
</dbReference>
<reference evidence="4" key="2">
    <citation type="submission" date="2025-04" db="UniProtKB">
        <authorList>
            <consortium name="RefSeq"/>
        </authorList>
    </citation>
    <scope>IDENTIFICATION</scope>
    <source>
        <strain evidence="4">DH4</strain>
        <tissue evidence="4">Whole body</tissue>
    </source>
</reference>
<feature type="chain" id="PRO_5044659320" evidence="1">
    <location>
        <begin position="34"/>
        <end position="246"/>
    </location>
</feature>
<evidence type="ECO:0000313" key="3">
    <source>
        <dbReference type="Proteomes" id="UP000005203"/>
    </source>
</evidence>
<organism evidence="2">
    <name type="scientific">Apis mellifera</name>
    <name type="common">Honeybee</name>
    <dbReference type="NCBI Taxonomy" id="7460"/>
    <lineage>
        <taxon>Eukaryota</taxon>
        <taxon>Metazoa</taxon>
        <taxon>Ecdysozoa</taxon>
        <taxon>Arthropoda</taxon>
        <taxon>Hexapoda</taxon>
        <taxon>Insecta</taxon>
        <taxon>Pterygota</taxon>
        <taxon>Neoptera</taxon>
        <taxon>Endopterygota</taxon>
        <taxon>Hymenoptera</taxon>
        <taxon>Apocrita</taxon>
        <taxon>Aculeata</taxon>
        <taxon>Apoidea</taxon>
        <taxon>Anthophila</taxon>
        <taxon>Apidae</taxon>
        <taxon>Apis</taxon>
    </lineage>
</organism>
<evidence type="ECO:0000256" key="1">
    <source>
        <dbReference type="SAM" id="SignalP"/>
    </source>
</evidence>
<gene>
    <name evidence="4" type="primary">LOC100576936</name>
</gene>
<keyword evidence="1" id="KW-0732">Signal</keyword>
<feature type="signal peptide" evidence="1">
    <location>
        <begin position="1"/>
        <end position="33"/>
    </location>
</feature>